<feature type="region of interest" description="Disordered" evidence="1">
    <location>
        <begin position="40"/>
        <end position="64"/>
    </location>
</feature>
<reference evidence="3" key="1">
    <citation type="journal article" date="2024" name="IScience">
        <title>Strigolactones Initiate the Formation of Haustorium-like Structures in Castilleja.</title>
        <authorList>
            <person name="Buerger M."/>
            <person name="Peterson D."/>
            <person name="Chory J."/>
        </authorList>
    </citation>
    <scope>NUCLEOTIDE SEQUENCE [LARGE SCALE GENOMIC DNA]</scope>
</reference>
<name>A0ABD3E9T8_9LAMI</name>
<sequence>MEAIGADVITDRCGSRNAAFGLDGDGETDGEDSYFDLVFESPDRPSVRGGGDAEKKESRFTGSPRDVFLSRNRLSDSKALSPATLLRSKPKFKVLFTFSFRKTPKYERNLSTGGSSSKSAKIDESKRFPVEETAAASIMAGDNSLRSQLLRESSDSETSPEKISSRDAAVPKYLKLIKPLYHKVWKRQSEKAKVADSLTPSSPPATGHVNSSPMKLTESTRAGNFKIAGKRLGKSRSASAAVGVPDPAAARRRDDSLLQQHDGIQGAVLYCKRSYNSSSKEFSQLFRTSSDPSHEKQGQQGRHSCQVPIR</sequence>
<dbReference type="Proteomes" id="UP001632038">
    <property type="component" value="Unassembled WGS sequence"/>
</dbReference>
<evidence type="ECO:0000313" key="3">
    <source>
        <dbReference type="Proteomes" id="UP001632038"/>
    </source>
</evidence>
<evidence type="ECO:0000256" key="1">
    <source>
        <dbReference type="SAM" id="MobiDB-lite"/>
    </source>
</evidence>
<feature type="region of interest" description="Disordered" evidence="1">
    <location>
        <begin position="192"/>
        <end position="256"/>
    </location>
</feature>
<feature type="compositionally biased region" description="Basic and acidic residues" evidence="1">
    <location>
        <begin position="41"/>
        <end position="59"/>
    </location>
</feature>
<dbReference type="InterPro" id="IPR039619">
    <property type="entry name" value="MAKR2/5"/>
</dbReference>
<feature type="region of interest" description="Disordered" evidence="1">
    <location>
        <begin position="281"/>
        <end position="310"/>
    </location>
</feature>
<keyword evidence="3" id="KW-1185">Reference proteome</keyword>
<feature type="compositionally biased region" description="Polar residues" evidence="1">
    <location>
        <begin position="109"/>
        <end position="119"/>
    </location>
</feature>
<dbReference type="PANTHER" id="PTHR33929:SF10">
    <property type="entry name" value="MEMBRANE-ASSOCIATED KINASE REGULATOR 2-RELATED"/>
    <property type="match status" value="1"/>
</dbReference>
<dbReference type="PANTHER" id="PTHR33929">
    <property type="entry name" value="MEMBRANE-ASSOCIATED KINASE REGULATOR 2-RELATED"/>
    <property type="match status" value="1"/>
</dbReference>
<protein>
    <recommendedName>
        <fullName evidence="4">Membrane-associated kinase regulator 2</fullName>
    </recommendedName>
</protein>
<dbReference type="EMBL" id="JAVIJP010000007">
    <property type="protein sequence ID" value="KAL3650527.1"/>
    <property type="molecule type" value="Genomic_DNA"/>
</dbReference>
<feature type="compositionally biased region" description="Polar residues" evidence="1">
    <location>
        <begin position="208"/>
        <end position="222"/>
    </location>
</feature>
<evidence type="ECO:0008006" key="4">
    <source>
        <dbReference type="Google" id="ProtNLM"/>
    </source>
</evidence>
<proteinExistence type="predicted"/>
<comment type="caution">
    <text evidence="2">The sequence shown here is derived from an EMBL/GenBank/DDBJ whole genome shotgun (WGS) entry which is preliminary data.</text>
</comment>
<organism evidence="2 3">
    <name type="scientific">Castilleja foliolosa</name>
    <dbReference type="NCBI Taxonomy" id="1961234"/>
    <lineage>
        <taxon>Eukaryota</taxon>
        <taxon>Viridiplantae</taxon>
        <taxon>Streptophyta</taxon>
        <taxon>Embryophyta</taxon>
        <taxon>Tracheophyta</taxon>
        <taxon>Spermatophyta</taxon>
        <taxon>Magnoliopsida</taxon>
        <taxon>eudicotyledons</taxon>
        <taxon>Gunneridae</taxon>
        <taxon>Pentapetalae</taxon>
        <taxon>asterids</taxon>
        <taxon>lamiids</taxon>
        <taxon>Lamiales</taxon>
        <taxon>Orobanchaceae</taxon>
        <taxon>Pedicularideae</taxon>
        <taxon>Castillejinae</taxon>
        <taxon>Castilleja</taxon>
    </lineage>
</organism>
<accession>A0ABD3E9T8</accession>
<evidence type="ECO:0000313" key="2">
    <source>
        <dbReference type="EMBL" id="KAL3650527.1"/>
    </source>
</evidence>
<feature type="region of interest" description="Disordered" evidence="1">
    <location>
        <begin position="107"/>
        <end position="126"/>
    </location>
</feature>
<dbReference type="AlphaFoldDB" id="A0ABD3E9T8"/>
<feature type="region of interest" description="Disordered" evidence="1">
    <location>
        <begin position="145"/>
        <end position="165"/>
    </location>
</feature>
<feature type="compositionally biased region" description="Polar residues" evidence="1">
    <location>
        <begin position="281"/>
        <end position="291"/>
    </location>
</feature>
<gene>
    <name evidence="2" type="ORF">CASFOL_006930</name>
</gene>